<protein>
    <submittedName>
        <fullName evidence="8">TonB-dependent receptor</fullName>
    </submittedName>
</protein>
<dbReference type="AlphaFoldDB" id="W7QTU0"/>
<dbReference type="InterPro" id="IPR012910">
    <property type="entry name" value="Plug_dom"/>
</dbReference>
<keyword evidence="5" id="KW-0732">Signal</keyword>
<dbReference type="eggNOG" id="COG1629">
    <property type="taxonomic scope" value="Bacteria"/>
</dbReference>
<comment type="subcellular location">
    <subcellularLocation>
        <location evidence="1 4">Cell outer membrane</location>
    </subcellularLocation>
</comment>
<evidence type="ECO:0000259" key="7">
    <source>
        <dbReference type="Pfam" id="PF07715"/>
    </source>
</evidence>
<dbReference type="RefSeq" id="WP_035015732.1">
    <property type="nucleotide sequence ID" value="NZ_ARZY01000035.1"/>
</dbReference>
<feature type="domain" description="TonB-dependent receptor-like beta-barrel" evidence="6">
    <location>
        <begin position="608"/>
        <end position="1090"/>
    </location>
</feature>
<evidence type="ECO:0000256" key="3">
    <source>
        <dbReference type="ARBA" id="ARBA00023237"/>
    </source>
</evidence>
<evidence type="ECO:0000256" key="4">
    <source>
        <dbReference type="RuleBase" id="RU003357"/>
    </source>
</evidence>
<keyword evidence="4" id="KW-0798">TonB box</keyword>
<evidence type="ECO:0000313" key="8">
    <source>
        <dbReference type="EMBL" id="EWH08850.1"/>
    </source>
</evidence>
<reference evidence="8 9" key="1">
    <citation type="journal article" date="2014" name="Genome Announc.">
        <title>Draft Genome Sequence of the Agar-Degrading Bacterium Catenovulum sp. Strain DS-2, Isolated from Intestines of Haliotis diversicolor.</title>
        <authorList>
            <person name="Shan D."/>
            <person name="Li X."/>
            <person name="Gu Z."/>
            <person name="Wei G."/>
            <person name="Gao Z."/>
            <person name="Shao Z."/>
        </authorList>
    </citation>
    <scope>NUCLEOTIDE SEQUENCE [LARGE SCALE GENOMIC DNA]</scope>
    <source>
        <strain evidence="8 9">DS-2</strain>
    </source>
</reference>
<dbReference type="PANTHER" id="PTHR40980:SF4">
    <property type="entry name" value="TONB-DEPENDENT RECEPTOR-LIKE BETA-BARREL DOMAIN-CONTAINING PROTEIN"/>
    <property type="match status" value="1"/>
</dbReference>
<comment type="caution">
    <text evidence="8">The sequence shown here is derived from an EMBL/GenBank/DDBJ whole genome shotgun (WGS) entry which is preliminary data.</text>
</comment>
<accession>W7QTU0</accession>
<dbReference type="GO" id="GO:0009279">
    <property type="term" value="C:cell outer membrane"/>
    <property type="evidence" value="ECO:0007669"/>
    <property type="project" value="UniProtKB-SubCell"/>
</dbReference>
<dbReference type="PANTHER" id="PTHR40980">
    <property type="entry name" value="PLUG DOMAIN-CONTAINING PROTEIN"/>
    <property type="match status" value="1"/>
</dbReference>
<feature type="chain" id="PRO_5004898440" evidence="5">
    <location>
        <begin position="37"/>
        <end position="1124"/>
    </location>
</feature>
<evidence type="ECO:0000313" key="9">
    <source>
        <dbReference type="Proteomes" id="UP000019276"/>
    </source>
</evidence>
<keyword evidence="9" id="KW-1185">Reference proteome</keyword>
<gene>
    <name evidence="8" type="ORF">DS2_15364</name>
</gene>
<dbReference type="Pfam" id="PF07715">
    <property type="entry name" value="Plug"/>
    <property type="match status" value="1"/>
</dbReference>
<evidence type="ECO:0000256" key="5">
    <source>
        <dbReference type="SAM" id="SignalP"/>
    </source>
</evidence>
<dbReference type="Gene3D" id="2.170.130.10">
    <property type="entry name" value="TonB-dependent receptor, plug domain"/>
    <property type="match status" value="1"/>
</dbReference>
<dbReference type="OrthoDB" id="6374945at2"/>
<dbReference type="Proteomes" id="UP000019276">
    <property type="component" value="Unassembled WGS sequence"/>
</dbReference>
<dbReference type="InterPro" id="IPR010104">
    <property type="entry name" value="TonB_rcpt_bac"/>
</dbReference>
<feature type="signal peptide" evidence="5">
    <location>
        <begin position="1"/>
        <end position="36"/>
    </location>
</feature>
<evidence type="ECO:0000259" key="6">
    <source>
        <dbReference type="Pfam" id="PF00593"/>
    </source>
</evidence>
<keyword evidence="8" id="KW-0675">Receptor</keyword>
<proteinExistence type="inferred from homology"/>
<dbReference type="Pfam" id="PF00593">
    <property type="entry name" value="TonB_dep_Rec_b-barrel"/>
    <property type="match status" value="1"/>
</dbReference>
<dbReference type="InterPro" id="IPR036942">
    <property type="entry name" value="Beta-barrel_TonB_sf"/>
</dbReference>
<keyword evidence="2 4" id="KW-0472">Membrane</keyword>
<dbReference type="InterPro" id="IPR037066">
    <property type="entry name" value="Plug_dom_sf"/>
</dbReference>
<dbReference type="Gene3D" id="2.40.170.20">
    <property type="entry name" value="TonB-dependent receptor, beta-barrel domain"/>
    <property type="match status" value="1"/>
</dbReference>
<evidence type="ECO:0000256" key="2">
    <source>
        <dbReference type="ARBA" id="ARBA00023136"/>
    </source>
</evidence>
<comment type="similarity">
    <text evidence="4">Belongs to the TonB-dependent receptor family.</text>
</comment>
<name>W7QTU0_9ALTE</name>
<evidence type="ECO:0000256" key="1">
    <source>
        <dbReference type="ARBA" id="ARBA00004442"/>
    </source>
</evidence>
<dbReference type="PATRIC" id="fig|1328313.3.peg.3133"/>
<keyword evidence="3" id="KW-0998">Cell outer membrane</keyword>
<dbReference type="EMBL" id="ARZY01000035">
    <property type="protein sequence ID" value="EWH08850.1"/>
    <property type="molecule type" value="Genomic_DNA"/>
</dbReference>
<feature type="domain" description="TonB-dependent receptor plug" evidence="7">
    <location>
        <begin position="72"/>
        <end position="182"/>
    </location>
</feature>
<dbReference type="eggNOG" id="COG4771">
    <property type="taxonomic scope" value="Bacteria"/>
</dbReference>
<dbReference type="NCBIfam" id="TIGR01782">
    <property type="entry name" value="TonB-Xanth-Caul"/>
    <property type="match status" value="1"/>
</dbReference>
<dbReference type="STRING" id="1328313.DS2_15364"/>
<sequence length="1124" mass="123991">MNKNTNNQKQHSVGKSLLVGGSASLLMSLFTPSVLAAEVSSVLNANNNESEEVETIEVTGVRGSLESALLEKREALSIVDAISAKDMDSLPALDLGEAMQSIPGVQLNTDDSGRNSHITLRGLPGGYAKVIAEGQSFAIPSRSRGVVGASNPFGAFEASVFDGVTVIKATTADLQEGGMAGVVNKKLQRALGSKDGKYSVGIGGRYEELTDDWNTTFKLSASKHIIKDKLAVAIKMAGSKQVFRSDTANFTEYVALNSLSNNQTVYNGLISPEDLEAYKAEHGINEPLSVVKAIGKAHQVTVNNRGRRFSTTGNIEWKPTDELKLGANFLYTIKNMDDSNMEDVLFQVDRGSQLDTQRLTPLSAPIRLDDIANPDYNSETDNPDMATIPVYAVTHSKMTNVSYKPSNRLQTSKDEAKGIFLYADYVKDDWKLDATVTRSSSVSEASQEGIDLRLSNKTNNRYQDLDDGQRYTYAVTGINGEVNTGRGNLKNAFATVEGFEDYHYADVNGIFQQTDPATGELIYDLGDNAWKRFDNGWTPVRVTRFGSNLDPKINPVDYDDYPQDYFYNKAVEALQKAKDPLTEENIAAELAEQKAEIGGKSLDFYVNGRYERPERDMKSFEFNAERYTDIGGDSFLLTSVKSGFRHSRETLEAYDRRLGSGGISVGLLDGSEFYKDQLTSDSQNEFFNGDYPNHFGSDAGWQVLDSKNLKEIIQTDMVALDENGEVDDRFKKIPGLGFAEKLTTFEDGAVVNANFRQNFSADQAINAVYLMGKFEGYLGDFSYTGNAGVRYVETSNDVVGQGFNIDGNAVAILTETNYTNTLPSFNLAVDLTDDVVFRSAYSKALVRPNLLSQTPSPVNTSNDNRVRLENSKAEVLPYTSDNYDLSLAWYNRDGSSISAGFFYKEIEGKIVSESICPIGNHEQWGTGELGRDTEGNCIEVGEYQAENGEVYFNRDVSIKHTYNSDIPVKVYGYELSIQQKLDFLAYPWNGFGGKLNFTKIDLDEGGGIPMTKIAPHTANLIAYWENHGASIQFIYNWQDEKLLSTGTESGTFLGTEARTQTSGGRLDMAARYRFKGSLKGLSLNLKAINLNNRQEYEFIGGNDKAINRIRYQGRIIQAGIGYSF</sequence>
<organism evidence="8 9">
    <name type="scientific">Catenovulum agarivorans DS-2</name>
    <dbReference type="NCBI Taxonomy" id="1328313"/>
    <lineage>
        <taxon>Bacteria</taxon>
        <taxon>Pseudomonadati</taxon>
        <taxon>Pseudomonadota</taxon>
        <taxon>Gammaproteobacteria</taxon>
        <taxon>Alteromonadales</taxon>
        <taxon>Alteromonadaceae</taxon>
        <taxon>Catenovulum</taxon>
    </lineage>
</organism>
<dbReference type="InterPro" id="IPR000531">
    <property type="entry name" value="Beta-barrel_TonB"/>
</dbReference>
<dbReference type="SUPFAM" id="SSF56935">
    <property type="entry name" value="Porins"/>
    <property type="match status" value="1"/>
</dbReference>